<comment type="caution">
    <text evidence="3">The sequence shown here is derived from an EMBL/GenBank/DDBJ whole genome shotgun (WGS) entry which is preliminary data.</text>
</comment>
<feature type="compositionally biased region" description="Basic residues" evidence="1">
    <location>
        <begin position="202"/>
        <end position="216"/>
    </location>
</feature>
<name>A0A6A4VCX1_AMPAM</name>
<feature type="compositionally biased region" description="Basic and acidic residues" evidence="1">
    <location>
        <begin position="129"/>
        <end position="139"/>
    </location>
</feature>
<protein>
    <recommendedName>
        <fullName evidence="2">Endonuclease/exonuclease/phosphatase domain-containing protein</fullName>
    </recommendedName>
</protein>
<accession>A0A6A4VCX1</accession>
<dbReference type="Gene3D" id="3.60.10.10">
    <property type="entry name" value="Endonuclease/exonuclease/phosphatase"/>
    <property type="match status" value="1"/>
</dbReference>
<dbReference type="Proteomes" id="UP000440578">
    <property type="component" value="Unassembled WGS sequence"/>
</dbReference>
<gene>
    <name evidence="3" type="ORF">FJT64_008133</name>
</gene>
<organism evidence="3 4">
    <name type="scientific">Amphibalanus amphitrite</name>
    <name type="common">Striped barnacle</name>
    <name type="synonym">Balanus amphitrite</name>
    <dbReference type="NCBI Taxonomy" id="1232801"/>
    <lineage>
        <taxon>Eukaryota</taxon>
        <taxon>Metazoa</taxon>
        <taxon>Ecdysozoa</taxon>
        <taxon>Arthropoda</taxon>
        <taxon>Crustacea</taxon>
        <taxon>Multicrustacea</taxon>
        <taxon>Cirripedia</taxon>
        <taxon>Thoracica</taxon>
        <taxon>Thoracicalcarea</taxon>
        <taxon>Balanomorpha</taxon>
        <taxon>Balanoidea</taxon>
        <taxon>Balanidae</taxon>
        <taxon>Amphibalaninae</taxon>
        <taxon>Amphibalanus</taxon>
    </lineage>
</organism>
<dbReference type="AlphaFoldDB" id="A0A6A4VCX1"/>
<evidence type="ECO:0000313" key="4">
    <source>
        <dbReference type="Proteomes" id="UP000440578"/>
    </source>
</evidence>
<dbReference type="InterPro" id="IPR005135">
    <property type="entry name" value="Endo/exonuclease/phosphatase"/>
</dbReference>
<keyword evidence="4" id="KW-1185">Reference proteome</keyword>
<evidence type="ECO:0000259" key="2">
    <source>
        <dbReference type="Pfam" id="PF03372"/>
    </source>
</evidence>
<proteinExistence type="predicted"/>
<dbReference type="EMBL" id="VIIS01001699">
    <property type="protein sequence ID" value="KAF0294197.1"/>
    <property type="molecule type" value="Genomic_DNA"/>
</dbReference>
<feature type="domain" description="Endonuclease/exonuclease/phosphatase" evidence="2">
    <location>
        <begin position="24"/>
        <end position="156"/>
    </location>
</feature>
<evidence type="ECO:0000256" key="1">
    <source>
        <dbReference type="SAM" id="MobiDB-lite"/>
    </source>
</evidence>
<dbReference type="OrthoDB" id="6350820at2759"/>
<dbReference type="SUPFAM" id="SSF56219">
    <property type="entry name" value="DNase I-like"/>
    <property type="match status" value="1"/>
</dbReference>
<sequence>MPSWMREMGFLDDAGNPKPLYRADRPGDAGYGGVAVLARDSYQVTVIDQPSPDCTDCRLESLWLRVKPAAGRHFTIAAVYRPPRRTAAALRADFDELELQYQRVLLHHPGSIIVMGDLNCNLLDTDPNPSKDRPRRSDPVVEPTAAPPEALETPRPAGPASPPIEATSDSDTLPLSDVDSTPSDADTPTSDSESGSDSPAPPRHKRRRGDARHSRKTNPPPSPGPTVEFLRASKAPLKSTQPPPPRRLKLPTVAPDTLSRLRNRTKVVDINDLLHPRPFGGRGGTAPAQSCTSTADYLRGLAILVAYRSYFFPTMAVQWAMYAVWLHGHAAGLTLSALRELDGQGRTHLAQYPQDYHSPAELTECVQGFLASRRSLSGFPLAAYNTFRALCNACGVPVADEKCQPPSTRMELLGCVLDTTALTISLPDRKVTDIVTSLRTVRIARKLAYLAASQYFVFRVTHVAGHDNGTADALSRLQRARFRALQPNARPEPTPVPASIRRFLAQPTLDGVNFIDSRYV</sequence>
<dbReference type="InterPro" id="IPR052055">
    <property type="entry name" value="Hepadnavirus_pol/RT"/>
</dbReference>
<dbReference type="PANTHER" id="PTHR33050:SF7">
    <property type="entry name" value="RIBONUCLEASE H"/>
    <property type="match status" value="1"/>
</dbReference>
<feature type="region of interest" description="Disordered" evidence="1">
    <location>
        <begin position="124"/>
        <end position="257"/>
    </location>
</feature>
<feature type="compositionally biased region" description="Low complexity" evidence="1">
    <location>
        <begin position="140"/>
        <end position="155"/>
    </location>
</feature>
<feature type="compositionally biased region" description="Polar residues" evidence="1">
    <location>
        <begin position="167"/>
        <end position="197"/>
    </location>
</feature>
<dbReference type="PANTHER" id="PTHR33050">
    <property type="entry name" value="REVERSE TRANSCRIPTASE DOMAIN-CONTAINING PROTEIN"/>
    <property type="match status" value="1"/>
</dbReference>
<evidence type="ECO:0000313" key="3">
    <source>
        <dbReference type="EMBL" id="KAF0294197.1"/>
    </source>
</evidence>
<dbReference type="Pfam" id="PF03372">
    <property type="entry name" value="Exo_endo_phos"/>
    <property type="match status" value="1"/>
</dbReference>
<dbReference type="InterPro" id="IPR036691">
    <property type="entry name" value="Endo/exonu/phosph_ase_sf"/>
</dbReference>
<dbReference type="GO" id="GO:0003824">
    <property type="term" value="F:catalytic activity"/>
    <property type="evidence" value="ECO:0007669"/>
    <property type="project" value="InterPro"/>
</dbReference>
<reference evidence="3 4" key="1">
    <citation type="submission" date="2019-07" db="EMBL/GenBank/DDBJ databases">
        <title>Draft genome assembly of a fouling barnacle, Amphibalanus amphitrite (Darwin, 1854): The first reference genome for Thecostraca.</title>
        <authorList>
            <person name="Kim W."/>
        </authorList>
    </citation>
    <scope>NUCLEOTIDE SEQUENCE [LARGE SCALE GENOMIC DNA]</scope>
    <source>
        <strain evidence="3">SNU_AA5</strain>
        <tissue evidence="3">Soma without cirri and trophi</tissue>
    </source>
</reference>